<name>A0A6A6NYN3_9PEZI</name>
<keyword evidence="4 6" id="KW-1133">Transmembrane helix</keyword>
<feature type="transmembrane region" description="Helical" evidence="6">
    <location>
        <begin position="138"/>
        <end position="159"/>
    </location>
</feature>
<comment type="subcellular location">
    <subcellularLocation>
        <location evidence="1">Membrane</location>
        <topology evidence="1">Multi-pass membrane protein</topology>
    </subcellularLocation>
</comment>
<dbReference type="PANTHER" id="PTHR22950:SF668">
    <property type="entry name" value="AMINO ACID TRANSPORTER (EUROFUNG)"/>
    <property type="match status" value="1"/>
</dbReference>
<feature type="transmembrane region" description="Helical" evidence="6">
    <location>
        <begin position="317"/>
        <end position="342"/>
    </location>
</feature>
<feature type="transmembrane region" description="Helical" evidence="6">
    <location>
        <begin position="250"/>
        <end position="272"/>
    </location>
</feature>
<comment type="similarity">
    <text evidence="2">Belongs to the amino acid/polyamine transporter 2 family.</text>
</comment>
<dbReference type="AlphaFoldDB" id="A0A6A6NYN3"/>
<feature type="transmembrane region" description="Helical" evidence="6">
    <location>
        <begin position="67"/>
        <end position="87"/>
    </location>
</feature>
<feature type="transmembrane region" description="Helical" evidence="6">
    <location>
        <begin position="278"/>
        <end position="305"/>
    </location>
</feature>
<dbReference type="PANTHER" id="PTHR22950">
    <property type="entry name" value="AMINO ACID TRANSPORTER"/>
    <property type="match status" value="1"/>
</dbReference>
<feature type="transmembrane region" description="Helical" evidence="6">
    <location>
        <begin position="171"/>
        <end position="194"/>
    </location>
</feature>
<feature type="transmembrane region" description="Helical" evidence="6">
    <location>
        <begin position="214"/>
        <end position="238"/>
    </location>
</feature>
<evidence type="ECO:0000313" key="9">
    <source>
        <dbReference type="Proteomes" id="UP000799766"/>
    </source>
</evidence>
<sequence length="367" mass="39722">MSMYTSCIIGQFKLLHPHVTSFADCGFMIAGKFGREVMAISQNLFLIFIMAAHIVAFSVAMNALTEHAACTIAFMFAGCIICGILSLPRTLKGISVWSYFSCASVAIAVLVAMVGVGIMRPGVGTEAVVQQGIPIVEVVNSILNIAVSYAGHAAYFGFASELKKPKDFYKSVLMTQVTSTVFYAIVGLVVYHFVGPGVMSPALGSASPTVRKVAYGLAMPTIIISGVVNGSVVSKYAYTRWCRHRMHHKNLGALIPWWLILVVVWVLAWLIAESIPTFSLMLAVISALFVGWFSYGLPSVLWFHMNRRQLTESAQKLGLVTINLLILTFGAAVCFVGLYASIKALKDGEGAKPWSCKSNYDSPPPAK</sequence>
<dbReference type="Proteomes" id="UP000799766">
    <property type="component" value="Unassembled WGS sequence"/>
</dbReference>
<dbReference type="GO" id="GO:0016020">
    <property type="term" value="C:membrane"/>
    <property type="evidence" value="ECO:0007669"/>
    <property type="project" value="UniProtKB-SubCell"/>
</dbReference>
<proteinExistence type="inferred from homology"/>
<organism evidence="8 9">
    <name type="scientific">Lineolata rhizophorae</name>
    <dbReference type="NCBI Taxonomy" id="578093"/>
    <lineage>
        <taxon>Eukaryota</taxon>
        <taxon>Fungi</taxon>
        <taxon>Dikarya</taxon>
        <taxon>Ascomycota</taxon>
        <taxon>Pezizomycotina</taxon>
        <taxon>Dothideomycetes</taxon>
        <taxon>Dothideomycetes incertae sedis</taxon>
        <taxon>Lineolatales</taxon>
        <taxon>Lineolataceae</taxon>
        <taxon>Lineolata</taxon>
    </lineage>
</organism>
<dbReference type="Pfam" id="PF01490">
    <property type="entry name" value="Aa_trans"/>
    <property type="match status" value="1"/>
</dbReference>
<feature type="domain" description="Amino acid transporter transmembrane" evidence="7">
    <location>
        <begin position="2"/>
        <end position="342"/>
    </location>
</feature>
<evidence type="ECO:0000313" key="8">
    <source>
        <dbReference type="EMBL" id="KAF2456779.1"/>
    </source>
</evidence>
<keyword evidence="9" id="KW-1185">Reference proteome</keyword>
<evidence type="ECO:0000256" key="5">
    <source>
        <dbReference type="ARBA" id="ARBA00023136"/>
    </source>
</evidence>
<evidence type="ECO:0000259" key="7">
    <source>
        <dbReference type="Pfam" id="PF01490"/>
    </source>
</evidence>
<reference evidence="8" key="1">
    <citation type="journal article" date="2020" name="Stud. Mycol.">
        <title>101 Dothideomycetes genomes: a test case for predicting lifestyles and emergence of pathogens.</title>
        <authorList>
            <person name="Haridas S."/>
            <person name="Albert R."/>
            <person name="Binder M."/>
            <person name="Bloem J."/>
            <person name="Labutti K."/>
            <person name="Salamov A."/>
            <person name="Andreopoulos B."/>
            <person name="Baker S."/>
            <person name="Barry K."/>
            <person name="Bills G."/>
            <person name="Bluhm B."/>
            <person name="Cannon C."/>
            <person name="Castanera R."/>
            <person name="Culley D."/>
            <person name="Daum C."/>
            <person name="Ezra D."/>
            <person name="Gonzalez J."/>
            <person name="Henrissat B."/>
            <person name="Kuo A."/>
            <person name="Liang C."/>
            <person name="Lipzen A."/>
            <person name="Lutzoni F."/>
            <person name="Magnuson J."/>
            <person name="Mondo S."/>
            <person name="Nolan M."/>
            <person name="Ohm R."/>
            <person name="Pangilinan J."/>
            <person name="Park H.-J."/>
            <person name="Ramirez L."/>
            <person name="Alfaro M."/>
            <person name="Sun H."/>
            <person name="Tritt A."/>
            <person name="Yoshinaga Y."/>
            <person name="Zwiers L.-H."/>
            <person name="Turgeon B."/>
            <person name="Goodwin S."/>
            <person name="Spatafora J."/>
            <person name="Crous P."/>
            <person name="Grigoriev I."/>
        </authorList>
    </citation>
    <scope>NUCLEOTIDE SEQUENCE</scope>
    <source>
        <strain evidence="8">ATCC 16933</strain>
    </source>
</reference>
<dbReference type="GO" id="GO:0015179">
    <property type="term" value="F:L-amino acid transmembrane transporter activity"/>
    <property type="evidence" value="ECO:0007669"/>
    <property type="project" value="TreeGrafter"/>
</dbReference>
<protein>
    <submittedName>
        <fullName evidence="8">Amino acid transporter</fullName>
    </submittedName>
</protein>
<feature type="transmembrane region" description="Helical" evidence="6">
    <location>
        <begin position="44"/>
        <end position="61"/>
    </location>
</feature>
<keyword evidence="3 6" id="KW-0812">Transmembrane</keyword>
<feature type="transmembrane region" description="Helical" evidence="6">
    <location>
        <begin position="99"/>
        <end position="118"/>
    </location>
</feature>
<dbReference type="InterPro" id="IPR013057">
    <property type="entry name" value="AA_transpt_TM"/>
</dbReference>
<evidence type="ECO:0000256" key="3">
    <source>
        <dbReference type="ARBA" id="ARBA00022692"/>
    </source>
</evidence>
<evidence type="ECO:0000256" key="1">
    <source>
        <dbReference type="ARBA" id="ARBA00004141"/>
    </source>
</evidence>
<dbReference type="OrthoDB" id="294730at2759"/>
<evidence type="ECO:0000256" key="2">
    <source>
        <dbReference type="ARBA" id="ARBA00008066"/>
    </source>
</evidence>
<dbReference type="EMBL" id="MU001682">
    <property type="protein sequence ID" value="KAF2456779.1"/>
    <property type="molecule type" value="Genomic_DNA"/>
</dbReference>
<accession>A0A6A6NYN3</accession>
<evidence type="ECO:0000256" key="6">
    <source>
        <dbReference type="SAM" id="Phobius"/>
    </source>
</evidence>
<evidence type="ECO:0000256" key="4">
    <source>
        <dbReference type="ARBA" id="ARBA00022989"/>
    </source>
</evidence>
<gene>
    <name evidence="8" type="ORF">BDY21DRAFT_346068</name>
</gene>
<keyword evidence="5 6" id="KW-0472">Membrane</keyword>